<dbReference type="Gene3D" id="2.40.10.220">
    <property type="entry name" value="predicted glycosyltransferase like domains"/>
    <property type="match status" value="1"/>
</dbReference>
<dbReference type="GO" id="GO:0035438">
    <property type="term" value="F:cyclic-di-GMP binding"/>
    <property type="evidence" value="ECO:0007669"/>
    <property type="project" value="InterPro"/>
</dbReference>
<reference evidence="3" key="1">
    <citation type="submission" date="2018-08" db="EMBL/GenBank/DDBJ databases">
        <authorList>
            <person name="Kim S.-J."/>
            <person name="Jung G.-Y."/>
        </authorList>
    </citation>
    <scope>NUCLEOTIDE SEQUENCE [LARGE SCALE GENOMIC DNA]</scope>
    <source>
        <strain evidence="3">GY_G</strain>
    </source>
</reference>
<evidence type="ECO:0000313" key="2">
    <source>
        <dbReference type="EMBL" id="RDV02991.1"/>
    </source>
</evidence>
<sequence length="119" mass="13527">MMNPKPFGKLGNRKMARLATEIDAGMVLLERSERCSLENISRTGCRLQLSEPPRIGATVLIRVERIEAMGIVAWVRGNRCGVRFPDPLAIREFERVRWIVEHATAHEHNSLAHATAVWR</sequence>
<gene>
    <name evidence="2" type="ORF">DXH95_13865</name>
</gene>
<comment type="caution">
    <text evidence="2">The sequence shown here is derived from an EMBL/GenBank/DDBJ whole genome shotgun (WGS) entry which is preliminary data.</text>
</comment>
<dbReference type="AlphaFoldDB" id="A0A371B6G6"/>
<dbReference type="Pfam" id="PF07238">
    <property type="entry name" value="PilZ"/>
    <property type="match status" value="1"/>
</dbReference>
<proteinExistence type="predicted"/>
<dbReference type="Proteomes" id="UP000263833">
    <property type="component" value="Unassembled WGS sequence"/>
</dbReference>
<dbReference type="InterPro" id="IPR009875">
    <property type="entry name" value="PilZ_domain"/>
</dbReference>
<dbReference type="OrthoDB" id="7506463at2"/>
<evidence type="ECO:0000259" key="1">
    <source>
        <dbReference type="Pfam" id="PF07238"/>
    </source>
</evidence>
<dbReference type="EMBL" id="QRGP01000002">
    <property type="protein sequence ID" value="RDV02991.1"/>
    <property type="molecule type" value="Genomic_DNA"/>
</dbReference>
<organism evidence="2 3">
    <name type="scientific">Sphingorhabdus pulchriflava</name>
    <dbReference type="NCBI Taxonomy" id="2292257"/>
    <lineage>
        <taxon>Bacteria</taxon>
        <taxon>Pseudomonadati</taxon>
        <taxon>Pseudomonadota</taxon>
        <taxon>Alphaproteobacteria</taxon>
        <taxon>Sphingomonadales</taxon>
        <taxon>Sphingomonadaceae</taxon>
        <taxon>Sphingorhabdus</taxon>
    </lineage>
</organism>
<dbReference type="SUPFAM" id="SSF141371">
    <property type="entry name" value="PilZ domain-like"/>
    <property type="match status" value="1"/>
</dbReference>
<accession>A0A371B6G6</accession>
<name>A0A371B6G6_9SPHN</name>
<dbReference type="RefSeq" id="WP_115550095.1">
    <property type="nucleotide sequence ID" value="NZ_QRGP01000002.1"/>
</dbReference>
<keyword evidence="3" id="KW-1185">Reference proteome</keyword>
<protein>
    <submittedName>
        <fullName evidence="2">PilZ domain-containing protein</fullName>
    </submittedName>
</protein>
<feature type="domain" description="PilZ" evidence="1">
    <location>
        <begin position="13"/>
        <end position="100"/>
    </location>
</feature>
<evidence type="ECO:0000313" key="3">
    <source>
        <dbReference type="Proteomes" id="UP000263833"/>
    </source>
</evidence>